<evidence type="ECO:0008006" key="4">
    <source>
        <dbReference type="Google" id="ProtNLM"/>
    </source>
</evidence>
<feature type="chain" id="PRO_5018660654" description="Transporter" evidence="1">
    <location>
        <begin position="18"/>
        <end position="300"/>
    </location>
</feature>
<name>A0A3S0V5I0_9GAMM</name>
<sequence length="300" mass="32676">MLTKFCYLLLFFSQGVAASPWWTGPLLAPAGKTIPPGHVNFEPYAFYTLYAEQFRNFEALPIVTLGILDFLDIQASVPYDVSWKGGQSGKDFGDSSFGVGLQLFRQKENSWVPNVRLLVQEIFPSGKFNHLNPNKLGTDQTGIGSYQTLVGLNFQKLTHFYGEHYLRTRLGLAVVSPSDVLVEGFNAFGGSPTTHGKVKLNNSYSVNLAFEYSLTQHWVPVFELLYTETGTSTFAGNPGFTPGGAVGSIGSGGSSNISLAPALEYNFNESIGIIAGVWFSVTGPHAARFVSNVIALNIYF</sequence>
<reference evidence="2 3" key="1">
    <citation type="submission" date="2018-12" db="EMBL/GenBank/DDBJ databases">
        <title>Legionella sp,whole genome shotgun sequence.</title>
        <authorList>
            <person name="Wu H."/>
        </authorList>
    </citation>
    <scope>NUCLEOTIDE SEQUENCE [LARGE SCALE GENOMIC DNA]</scope>
    <source>
        <strain evidence="3">km714</strain>
    </source>
</reference>
<proteinExistence type="predicted"/>
<comment type="caution">
    <text evidence="2">The sequence shown here is derived from an EMBL/GenBank/DDBJ whole genome shotgun (WGS) entry which is preliminary data.</text>
</comment>
<dbReference type="RefSeq" id="WP_126954568.1">
    <property type="nucleotide sequence ID" value="NZ_RZGR01000013.1"/>
</dbReference>
<organism evidence="2 3">
    <name type="scientific">Legionella septentrionalis</name>
    <dbReference type="NCBI Taxonomy" id="2498109"/>
    <lineage>
        <taxon>Bacteria</taxon>
        <taxon>Pseudomonadati</taxon>
        <taxon>Pseudomonadota</taxon>
        <taxon>Gammaproteobacteria</taxon>
        <taxon>Legionellales</taxon>
        <taxon>Legionellaceae</taxon>
        <taxon>Legionella</taxon>
    </lineage>
</organism>
<dbReference type="EMBL" id="RZGR01000013">
    <property type="protein sequence ID" value="RUQ88380.1"/>
    <property type="molecule type" value="Genomic_DNA"/>
</dbReference>
<keyword evidence="3" id="KW-1185">Reference proteome</keyword>
<protein>
    <recommendedName>
        <fullName evidence="4">Transporter</fullName>
    </recommendedName>
</protein>
<feature type="signal peptide" evidence="1">
    <location>
        <begin position="1"/>
        <end position="17"/>
    </location>
</feature>
<dbReference type="AlphaFoldDB" id="A0A3S0V5I0"/>
<evidence type="ECO:0000313" key="2">
    <source>
        <dbReference type="EMBL" id="RUQ88380.1"/>
    </source>
</evidence>
<evidence type="ECO:0000313" key="3">
    <source>
        <dbReference type="Proteomes" id="UP000288012"/>
    </source>
</evidence>
<accession>A0A3S0V5I0</accession>
<keyword evidence="1" id="KW-0732">Signal</keyword>
<dbReference type="Proteomes" id="UP000288012">
    <property type="component" value="Unassembled WGS sequence"/>
</dbReference>
<evidence type="ECO:0000256" key="1">
    <source>
        <dbReference type="SAM" id="SignalP"/>
    </source>
</evidence>
<gene>
    <name evidence="2" type="ORF">EKM59_05800</name>
</gene>